<dbReference type="PROSITE" id="PS00105">
    <property type="entry name" value="AA_TRANSFER_CLASS_1"/>
    <property type="match status" value="1"/>
</dbReference>
<dbReference type="Pfam" id="PF00155">
    <property type="entry name" value="Aminotran_1_2"/>
    <property type="match status" value="1"/>
</dbReference>
<evidence type="ECO:0000256" key="6">
    <source>
        <dbReference type="ARBA" id="ARBA00049185"/>
    </source>
</evidence>
<dbReference type="PANTHER" id="PTHR46383:SF1">
    <property type="entry name" value="ASPARTATE AMINOTRANSFERASE"/>
    <property type="match status" value="1"/>
</dbReference>
<dbReference type="GO" id="GO:0008483">
    <property type="term" value="F:transaminase activity"/>
    <property type="evidence" value="ECO:0007669"/>
    <property type="project" value="UniProtKB-KW"/>
</dbReference>
<dbReference type="InterPro" id="IPR015424">
    <property type="entry name" value="PyrdxlP-dep_Trfase"/>
</dbReference>
<comment type="catalytic activity">
    <reaction evidence="6">
        <text>L-aspartate + 2-oxoglutarate = oxaloacetate + L-glutamate</text>
        <dbReference type="Rhea" id="RHEA:21824"/>
        <dbReference type="ChEBI" id="CHEBI:16452"/>
        <dbReference type="ChEBI" id="CHEBI:16810"/>
        <dbReference type="ChEBI" id="CHEBI:29985"/>
        <dbReference type="ChEBI" id="CHEBI:29991"/>
        <dbReference type="EC" id="2.6.1.1"/>
    </reaction>
</comment>
<proteinExistence type="inferred from homology"/>
<evidence type="ECO:0000256" key="1">
    <source>
        <dbReference type="ARBA" id="ARBA00001933"/>
    </source>
</evidence>
<sequence length="393" mass="42205">MRLSPLTDRVTGSGASAWDLHSTALREQAAGKDVIIMSVGDPDFATPDQISDAACNALKSGDTHYSEIVGRAPLREIIARKHQEQSGQLVTADNVIVLAGAQCGLFTASLCLATAGDEVIALEPMYITYEASIRVTGATLVPVAQKAEQGFRPDIPAIEAAITPRTRAIFLTTPNNPTGVVLKKDELEAIADIARRHDLWVISDEVYADLIFSGQHISIASLPGMAERTVTISSLSKSHAMTGWRVGWAIGPVKLIQAMEKVALCMLYGLPGFSQQAAFVALTDMADEPARMKAIYQRRRDLALECLEAAPGLISHCPEAGMFLLVDIRSTGMDSNDFAHQLYKEQNVCVLDASPFGPSATGHIRLSFTLGEEQIAEGCRRIASFANAQQAVA</sequence>
<evidence type="ECO:0000256" key="4">
    <source>
        <dbReference type="ARBA" id="ARBA00022679"/>
    </source>
</evidence>
<dbReference type="InterPro" id="IPR004839">
    <property type="entry name" value="Aminotransferase_I/II_large"/>
</dbReference>
<accession>A0ABT4LGK7</accession>
<dbReference type="Gene3D" id="3.40.640.10">
    <property type="entry name" value="Type I PLP-dependent aspartate aminotransferase-like (Major domain)"/>
    <property type="match status" value="1"/>
</dbReference>
<dbReference type="InterPro" id="IPR004838">
    <property type="entry name" value="NHTrfase_class1_PyrdxlP-BS"/>
</dbReference>
<dbReference type="InterPro" id="IPR015422">
    <property type="entry name" value="PyrdxlP-dep_Trfase_small"/>
</dbReference>
<keyword evidence="10" id="KW-1185">Reference proteome</keyword>
<keyword evidence="5" id="KW-0663">Pyridoxal phosphate</keyword>
<reference evidence="9" key="1">
    <citation type="submission" date="2022-12" db="EMBL/GenBank/DDBJ databases">
        <title>Bacterial isolates from different developmental stages of Nematostella vectensis.</title>
        <authorList>
            <person name="Fraune S."/>
        </authorList>
    </citation>
    <scope>NUCLEOTIDE SEQUENCE</scope>
    <source>
        <strain evidence="9">G21630-S1</strain>
    </source>
</reference>
<keyword evidence="4 7" id="KW-0808">Transferase</keyword>
<feature type="domain" description="Aminotransferase class I/classII large" evidence="8">
    <location>
        <begin position="32"/>
        <end position="382"/>
    </location>
</feature>
<evidence type="ECO:0000256" key="7">
    <source>
        <dbReference type="RuleBase" id="RU000481"/>
    </source>
</evidence>
<protein>
    <recommendedName>
        <fullName evidence="7">Aminotransferase</fullName>
        <ecNumber evidence="7">2.6.1.-</ecNumber>
    </recommendedName>
</protein>
<gene>
    <name evidence="9" type="ORF">O4H49_05580</name>
</gene>
<evidence type="ECO:0000256" key="3">
    <source>
        <dbReference type="ARBA" id="ARBA00022576"/>
    </source>
</evidence>
<dbReference type="EC" id="2.6.1.-" evidence="7"/>
<evidence type="ECO:0000313" key="9">
    <source>
        <dbReference type="EMBL" id="MCZ4280236.1"/>
    </source>
</evidence>
<keyword evidence="3 7" id="KW-0032">Aminotransferase</keyword>
<dbReference type="CDD" id="cd00609">
    <property type="entry name" value="AAT_like"/>
    <property type="match status" value="1"/>
</dbReference>
<dbReference type="InterPro" id="IPR015421">
    <property type="entry name" value="PyrdxlP-dep_Trfase_major"/>
</dbReference>
<dbReference type="InterPro" id="IPR050596">
    <property type="entry name" value="AspAT/PAT-like"/>
</dbReference>
<name>A0ABT4LGK7_9PROT</name>
<dbReference type="RefSeq" id="WP_269422448.1">
    <property type="nucleotide sequence ID" value="NZ_JAPWGY010000002.1"/>
</dbReference>
<comment type="similarity">
    <text evidence="2 7">Belongs to the class-I pyridoxal-phosphate-dependent aminotransferase family.</text>
</comment>
<evidence type="ECO:0000256" key="2">
    <source>
        <dbReference type="ARBA" id="ARBA00007441"/>
    </source>
</evidence>
<organism evidence="9 10">
    <name type="scientific">Kiloniella laminariae</name>
    <dbReference type="NCBI Taxonomy" id="454162"/>
    <lineage>
        <taxon>Bacteria</taxon>
        <taxon>Pseudomonadati</taxon>
        <taxon>Pseudomonadota</taxon>
        <taxon>Alphaproteobacteria</taxon>
        <taxon>Rhodospirillales</taxon>
        <taxon>Kiloniellaceae</taxon>
        <taxon>Kiloniella</taxon>
    </lineage>
</organism>
<dbReference type="SUPFAM" id="SSF53383">
    <property type="entry name" value="PLP-dependent transferases"/>
    <property type="match status" value="1"/>
</dbReference>
<comment type="caution">
    <text evidence="9">The sequence shown here is derived from an EMBL/GenBank/DDBJ whole genome shotgun (WGS) entry which is preliminary data.</text>
</comment>
<dbReference type="Proteomes" id="UP001069802">
    <property type="component" value="Unassembled WGS sequence"/>
</dbReference>
<evidence type="ECO:0000256" key="5">
    <source>
        <dbReference type="ARBA" id="ARBA00022898"/>
    </source>
</evidence>
<dbReference type="PANTHER" id="PTHR46383">
    <property type="entry name" value="ASPARTATE AMINOTRANSFERASE"/>
    <property type="match status" value="1"/>
</dbReference>
<comment type="cofactor">
    <cofactor evidence="1 7">
        <name>pyridoxal 5'-phosphate</name>
        <dbReference type="ChEBI" id="CHEBI:597326"/>
    </cofactor>
</comment>
<dbReference type="EMBL" id="JAPWGY010000002">
    <property type="protein sequence ID" value="MCZ4280236.1"/>
    <property type="molecule type" value="Genomic_DNA"/>
</dbReference>
<evidence type="ECO:0000259" key="8">
    <source>
        <dbReference type="Pfam" id="PF00155"/>
    </source>
</evidence>
<dbReference type="Gene3D" id="3.90.1150.10">
    <property type="entry name" value="Aspartate Aminotransferase, domain 1"/>
    <property type="match status" value="1"/>
</dbReference>
<evidence type="ECO:0000313" key="10">
    <source>
        <dbReference type="Proteomes" id="UP001069802"/>
    </source>
</evidence>